<reference evidence="1 2" key="1">
    <citation type="journal article" date="2014" name="Genome Announc.">
        <title>Draft Genome Sequence of Xylella fastidiosa Pear Leaf Scorch Strain in Taiwan.</title>
        <authorList>
            <person name="Su C.C."/>
            <person name="Deng W.L."/>
            <person name="Jan F.J."/>
            <person name="Chang C.J."/>
            <person name="Huang H."/>
            <person name="Chen J."/>
        </authorList>
    </citation>
    <scope>NUCLEOTIDE SEQUENCE [LARGE SCALE GENOMIC DNA]</scope>
    <source>
        <strain evidence="1 2">PLS229</strain>
    </source>
</reference>
<proteinExistence type="predicted"/>
<evidence type="ECO:0000313" key="1">
    <source>
        <dbReference type="EMBL" id="EWS77614.1"/>
    </source>
</evidence>
<evidence type="ECO:0000313" key="2">
    <source>
        <dbReference type="Proteomes" id="UP000020406"/>
    </source>
</evidence>
<name>Z9JHH6_9GAMM</name>
<protein>
    <submittedName>
        <fullName evidence="1">Uncharacterized protein</fullName>
    </submittedName>
</protein>
<organism evidence="1 2">
    <name type="scientific">Xylella taiwanensis</name>
    <dbReference type="NCBI Taxonomy" id="1444770"/>
    <lineage>
        <taxon>Bacteria</taxon>
        <taxon>Pseudomonadati</taxon>
        <taxon>Pseudomonadota</taxon>
        <taxon>Gammaproteobacteria</taxon>
        <taxon>Lysobacterales</taxon>
        <taxon>Lysobacteraceae</taxon>
        <taxon>Xylella</taxon>
    </lineage>
</organism>
<dbReference type="EMBL" id="JDSQ01000017">
    <property type="protein sequence ID" value="EWS77614.1"/>
    <property type="molecule type" value="Genomic_DNA"/>
</dbReference>
<sequence length="57" mass="6706">MSPLITQDCWYCDYLDVLVERMVVVFRIVRQIIIDRVDGRDSAVYVVFFLRGAKHNA</sequence>
<accession>Z9JHH6</accession>
<dbReference type="Proteomes" id="UP000020406">
    <property type="component" value="Unassembled WGS sequence"/>
</dbReference>
<gene>
    <name evidence="1" type="ORF">AF72_09995</name>
</gene>
<dbReference type="AlphaFoldDB" id="Z9JHH6"/>
<comment type="caution">
    <text evidence="1">The sequence shown here is derived from an EMBL/GenBank/DDBJ whole genome shotgun (WGS) entry which is preliminary data.</text>
</comment>